<evidence type="ECO:0000313" key="3">
    <source>
        <dbReference type="Proteomes" id="UP000562352"/>
    </source>
</evidence>
<dbReference type="Proteomes" id="UP000562352">
    <property type="component" value="Unassembled WGS sequence"/>
</dbReference>
<evidence type="ECO:0000259" key="1">
    <source>
        <dbReference type="Pfam" id="PF04149"/>
    </source>
</evidence>
<sequence length="69" mass="7512">MEAVTSPKIVWRKSSLSALANECVETGRTADGRVAIRDSKDPKGTILVFGAKEWGKFIETVKKGNVFSV</sequence>
<organism evidence="2 3">
    <name type="scientific">Planomonospora venezuelensis</name>
    <dbReference type="NCBI Taxonomy" id="1999"/>
    <lineage>
        <taxon>Bacteria</taxon>
        <taxon>Bacillati</taxon>
        <taxon>Actinomycetota</taxon>
        <taxon>Actinomycetes</taxon>
        <taxon>Streptosporangiales</taxon>
        <taxon>Streptosporangiaceae</taxon>
        <taxon>Planomonospora</taxon>
    </lineage>
</organism>
<feature type="domain" description="DUF397" evidence="1">
    <location>
        <begin position="10"/>
        <end position="62"/>
    </location>
</feature>
<keyword evidence="3" id="KW-1185">Reference proteome</keyword>
<proteinExistence type="predicted"/>
<reference evidence="2 3" key="1">
    <citation type="submission" date="2020-08" db="EMBL/GenBank/DDBJ databases">
        <title>Genomic Encyclopedia of Type Strains, Phase III (KMG-III): the genomes of soil and plant-associated and newly described type strains.</title>
        <authorList>
            <person name="Whitman W."/>
        </authorList>
    </citation>
    <scope>NUCLEOTIDE SEQUENCE [LARGE SCALE GENOMIC DNA]</scope>
    <source>
        <strain evidence="2 3">CECT 3303</strain>
    </source>
</reference>
<gene>
    <name evidence="2" type="ORF">FHS22_000453</name>
</gene>
<dbReference type="AlphaFoldDB" id="A0A841CZ41"/>
<dbReference type="EMBL" id="JACHJJ010000001">
    <property type="protein sequence ID" value="MBB5961215.1"/>
    <property type="molecule type" value="Genomic_DNA"/>
</dbReference>
<dbReference type="Pfam" id="PF04149">
    <property type="entry name" value="DUF397"/>
    <property type="match status" value="1"/>
</dbReference>
<protein>
    <recommendedName>
        <fullName evidence="1">DUF397 domain-containing protein</fullName>
    </recommendedName>
</protein>
<accession>A0A841CZ41</accession>
<dbReference type="RefSeq" id="WP_184937864.1">
    <property type="nucleotide sequence ID" value="NZ_BAAAWZ010000001.1"/>
</dbReference>
<evidence type="ECO:0000313" key="2">
    <source>
        <dbReference type="EMBL" id="MBB5961215.1"/>
    </source>
</evidence>
<comment type="caution">
    <text evidence="2">The sequence shown here is derived from an EMBL/GenBank/DDBJ whole genome shotgun (WGS) entry which is preliminary data.</text>
</comment>
<name>A0A841CZ41_PLAVE</name>
<dbReference type="InterPro" id="IPR007278">
    <property type="entry name" value="DUF397"/>
</dbReference>